<dbReference type="GO" id="GO:0009401">
    <property type="term" value="P:phosphoenolpyruvate-dependent sugar phosphotransferase system"/>
    <property type="evidence" value="ECO:0007669"/>
    <property type="project" value="UniProtKB-KW"/>
</dbReference>
<dbReference type="PRINTS" id="PR00107">
    <property type="entry name" value="PHOSPHOCPHPR"/>
</dbReference>
<keyword evidence="3" id="KW-0963">Cytoplasm</keyword>
<dbReference type="InterPro" id="IPR035895">
    <property type="entry name" value="HPr-like_sf"/>
</dbReference>
<dbReference type="PANTHER" id="PTHR33705:SF2">
    <property type="entry name" value="PHOSPHOCARRIER PROTEIN NPR"/>
    <property type="match status" value="1"/>
</dbReference>
<evidence type="ECO:0000256" key="6">
    <source>
        <dbReference type="ARBA" id="ARBA00040081"/>
    </source>
</evidence>
<name>A0A370V2M6_9ESCH</name>
<dbReference type="Pfam" id="PF00381">
    <property type="entry name" value="PTS-HPr"/>
    <property type="match status" value="1"/>
</dbReference>
<dbReference type="GO" id="GO:0016740">
    <property type="term" value="F:transferase activity"/>
    <property type="evidence" value="ECO:0007669"/>
    <property type="project" value="UniProtKB-KW"/>
</dbReference>
<dbReference type="CDD" id="cd00367">
    <property type="entry name" value="PTS-HPr_like"/>
    <property type="match status" value="1"/>
</dbReference>
<protein>
    <recommendedName>
        <fullName evidence="6">Phosphocarrier protein NPr</fullName>
    </recommendedName>
    <alternativeName>
        <fullName evidence="7">Nitrogen-related HPr</fullName>
    </alternativeName>
</protein>
<reference evidence="12 14" key="2">
    <citation type="submission" date="2018-12" db="EMBL/GenBank/DDBJ databases">
        <authorList>
            <consortium name="Pathogen Informatics"/>
        </authorList>
    </citation>
    <scope>NUCLEOTIDE SEQUENCE [LARGE SCALE GENOMIC DNA]</scope>
    <source>
        <strain evidence="12 14">NCTC8196</strain>
    </source>
</reference>
<evidence type="ECO:0000256" key="5">
    <source>
        <dbReference type="ARBA" id="ARBA00037424"/>
    </source>
</evidence>
<dbReference type="NCBIfam" id="TIGR01003">
    <property type="entry name" value="PTS_HPr_family"/>
    <property type="match status" value="1"/>
</dbReference>
<organism evidence="11 13">
    <name type="scientific">Escherichia marmotae</name>
    <dbReference type="NCBI Taxonomy" id="1499973"/>
    <lineage>
        <taxon>Bacteria</taxon>
        <taxon>Pseudomonadati</taxon>
        <taxon>Pseudomonadota</taxon>
        <taxon>Gammaproteobacteria</taxon>
        <taxon>Enterobacterales</taxon>
        <taxon>Enterobacteriaceae</taxon>
        <taxon>Escherichia</taxon>
    </lineage>
</organism>
<evidence type="ECO:0000313" key="11">
    <source>
        <dbReference type="EMBL" id="RDR22895.1"/>
    </source>
</evidence>
<evidence type="ECO:0000313" key="15">
    <source>
        <dbReference type="Proteomes" id="UP000512146"/>
    </source>
</evidence>
<dbReference type="Proteomes" id="UP001235723">
    <property type="component" value="Unassembled WGS sequence"/>
</dbReference>
<evidence type="ECO:0000256" key="4">
    <source>
        <dbReference type="ARBA" id="ARBA00022683"/>
    </source>
</evidence>
<dbReference type="RefSeq" id="WP_016249169.1">
    <property type="nucleotide sequence ID" value="NZ_ADKG01000011.1"/>
</dbReference>
<evidence type="ECO:0000313" key="12">
    <source>
        <dbReference type="EMBL" id="VED80991.1"/>
    </source>
</evidence>
<dbReference type="Proteomes" id="UP000277464">
    <property type="component" value="Chromosome"/>
</dbReference>
<comment type="similarity">
    <text evidence="2">Belongs to the HPr family.</text>
</comment>
<evidence type="ECO:0000259" key="8">
    <source>
        <dbReference type="PROSITE" id="PS51350"/>
    </source>
</evidence>
<feature type="domain" description="HPr" evidence="8">
    <location>
        <begin position="1"/>
        <end position="88"/>
    </location>
</feature>
<dbReference type="InterPro" id="IPR001020">
    <property type="entry name" value="PTS_HPr_His_P_site"/>
</dbReference>
<dbReference type="GO" id="GO:0005737">
    <property type="term" value="C:cytoplasm"/>
    <property type="evidence" value="ECO:0007669"/>
    <property type="project" value="UniProtKB-SubCell"/>
</dbReference>
<keyword evidence="11" id="KW-0808">Transferase</keyword>
<evidence type="ECO:0000313" key="10">
    <source>
        <dbReference type="EMBL" id="QLX31604.1"/>
    </source>
</evidence>
<keyword evidence="16" id="KW-1185">Reference proteome</keyword>
<dbReference type="EMBL" id="CP056165">
    <property type="protein sequence ID" value="QLX31604.1"/>
    <property type="molecule type" value="Genomic_DNA"/>
</dbReference>
<keyword evidence="4" id="KW-0598">Phosphotransferase system</keyword>
<dbReference type="InterPro" id="IPR000032">
    <property type="entry name" value="HPr-like"/>
</dbReference>
<gene>
    <name evidence="11" type="primary">ptsH_2</name>
    <name evidence="11" type="ORF">C4A13_03856</name>
    <name evidence="10" type="ORF">HV276_18615</name>
    <name evidence="9" type="ORF">KJE03_08520</name>
    <name evidence="12" type="ORF">NCTC8196_03713</name>
</gene>
<dbReference type="AlphaFoldDB" id="A0A370V2M6"/>
<evidence type="ECO:0000313" key="13">
    <source>
        <dbReference type="Proteomes" id="UP000254454"/>
    </source>
</evidence>
<comment type="function">
    <text evidence="5">Component of the phosphoenolpyruvate-dependent nitrogen-metabolic phosphotransferase system (nitrogen-metabolic PTS), that seems to be involved in regulating nitrogen metabolism. The phosphoryl group from phosphoenolpyruvate (PEP) is transferred to the phosphoryl carrier protein NPr by enzyme I-Ntr. Phospho-NPr then transfers it to EIIA-Ntr. Could function in the transcriptional regulation of sigma-54 dependent operons in conjunction with the NPr (PtsO) and EIIA-Ntr (PtsN) proteins.</text>
</comment>
<dbReference type="PROSITE" id="PS51350">
    <property type="entry name" value="PTS_HPR_DOM"/>
    <property type="match status" value="1"/>
</dbReference>
<dbReference type="Proteomes" id="UP000512146">
    <property type="component" value="Chromosome"/>
</dbReference>
<evidence type="ECO:0000256" key="2">
    <source>
        <dbReference type="ARBA" id="ARBA00010736"/>
    </source>
</evidence>
<evidence type="ECO:0000256" key="1">
    <source>
        <dbReference type="ARBA" id="ARBA00004496"/>
    </source>
</evidence>
<evidence type="ECO:0000256" key="3">
    <source>
        <dbReference type="ARBA" id="ARBA00022490"/>
    </source>
</evidence>
<reference evidence="10 15" key="3">
    <citation type="submission" date="2020-06" db="EMBL/GenBank/DDBJ databases">
        <title>REHAB project genomes.</title>
        <authorList>
            <person name="Shaw L.P."/>
        </authorList>
    </citation>
    <scope>NUCLEOTIDE SEQUENCE [LARGE SCALE GENOMIC DNA]</scope>
    <source>
        <strain evidence="10 15">RHBSTW-00777</strain>
    </source>
</reference>
<dbReference type="EMBL" id="LR134270">
    <property type="protein sequence ID" value="VED80991.1"/>
    <property type="molecule type" value="Genomic_DNA"/>
</dbReference>
<dbReference type="PANTHER" id="PTHR33705">
    <property type="entry name" value="PHOSPHOCARRIER PROTEIN HPR"/>
    <property type="match status" value="1"/>
</dbReference>
<dbReference type="Gene3D" id="3.30.1340.10">
    <property type="entry name" value="HPr-like"/>
    <property type="match status" value="1"/>
</dbReference>
<comment type="subcellular location">
    <subcellularLocation>
        <location evidence="1">Cytoplasm</location>
    </subcellularLocation>
</comment>
<reference evidence="9 16" key="4">
    <citation type="submission" date="2021-05" db="EMBL/GenBank/DDBJ databases">
        <title>Genome sequence of E. marmotae isolates.</title>
        <authorList>
            <person name="Binsker U."/>
            <person name="Hammerl J.A."/>
        </authorList>
    </citation>
    <scope>NUCLEOTIDE SEQUENCE [LARGE SCALE GENOMIC DNA]</scope>
    <source>
        <strain evidence="9 16">21-MO00586</strain>
    </source>
</reference>
<evidence type="ECO:0000313" key="9">
    <source>
        <dbReference type="EMBL" id="MDQ9293523.1"/>
    </source>
</evidence>
<dbReference type="EMBL" id="QONO01000201">
    <property type="protein sequence ID" value="RDR22895.1"/>
    <property type="molecule type" value="Genomic_DNA"/>
</dbReference>
<dbReference type="InterPro" id="IPR050399">
    <property type="entry name" value="HPr"/>
</dbReference>
<sequence>MIKEIVWVTNKTGLHARPASVLAKTVRQFQCVTTLNYKGKNIKPHSAMALLTAGIKANSQVELICEGVDEQQAISELKRLFAIGFGHD</sequence>
<dbReference type="GeneID" id="86947749"/>
<evidence type="ECO:0000313" key="14">
    <source>
        <dbReference type="Proteomes" id="UP000277464"/>
    </source>
</evidence>
<dbReference type="EMBL" id="JAHCRT010000004">
    <property type="protein sequence ID" value="MDQ9293523.1"/>
    <property type="molecule type" value="Genomic_DNA"/>
</dbReference>
<dbReference type="Proteomes" id="UP000254454">
    <property type="component" value="Unassembled WGS sequence"/>
</dbReference>
<evidence type="ECO:0000313" key="16">
    <source>
        <dbReference type="Proteomes" id="UP001235723"/>
    </source>
</evidence>
<accession>A0A370V2M6</accession>
<evidence type="ECO:0000256" key="7">
    <source>
        <dbReference type="ARBA" id="ARBA00041734"/>
    </source>
</evidence>
<reference evidence="11 13" key="1">
    <citation type="submission" date="2018-06" db="EMBL/GenBank/DDBJ databases">
        <title>Recombination Drives Gene Content and Phenotype Evolution in Wild Type E. coli Strains.</title>
        <authorList>
            <person name="Field C.M."/>
            <person name="Silander O.K."/>
            <person name="Van Nimwegen E."/>
        </authorList>
    </citation>
    <scope>NUCLEOTIDE SEQUENCE [LARGE SCALE GENOMIC DNA]</scope>
    <source>
        <strain evidence="11 13">SC344</strain>
    </source>
</reference>
<proteinExistence type="inferred from homology"/>
<dbReference type="SUPFAM" id="SSF55594">
    <property type="entry name" value="HPr-like"/>
    <property type="match status" value="1"/>
</dbReference>
<dbReference type="PROSITE" id="PS00369">
    <property type="entry name" value="PTS_HPR_HIS"/>
    <property type="match status" value="1"/>
</dbReference>